<dbReference type="Proteomes" id="UP000002892">
    <property type="component" value="Chromosome"/>
</dbReference>
<gene>
    <name evidence="1" type="ordered locus">Desaci_2889</name>
</gene>
<protein>
    <submittedName>
        <fullName evidence="1">Uncharacterized protein</fullName>
    </submittedName>
</protein>
<evidence type="ECO:0000313" key="2">
    <source>
        <dbReference type="Proteomes" id="UP000002892"/>
    </source>
</evidence>
<dbReference type="EMBL" id="CP003639">
    <property type="protein sequence ID" value="AFM41801.1"/>
    <property type="molecule type" value="Genomic_DNA"/>
</dbReference>
<dbReference type="RefSeq" id="WP_014827794.1">
    <property type="nucleotide sequence ID" value="NC_018068.1"/>
</dbReference>
<dbReference type="HOGENOM" id="CLU_2435962_0_0_9"/>
<name>I4D7M7_DESAJ</name>
<proteinExistence type="predicted"/>
<organism evidence="1 2">
    <name type="scientific">Desulfosporosinus acidiphilus (strain DSM 22704 / JCM 16185 / SJ4)</name>
    <dbReference type="NCBI Taxonomy" id="646529"/>
    <lineage>
        <taxon>Bacteria</taxon>
        <taxon>Bacillati</taxon>
        <taxon>Bacillota</taxon>
        <taxon>Clostridia</taxon>
        <taxon>Eubacteriales</taxon>
        <taxon>Desulfitobacteriaceae</taxon>
        <taxon>Desulfosporosinus</taxon>
    </lineage>
</organism>
<keyword evidence="2" id="KW-1185">Reference proteome</keyword>
<dbReference type="OrthoDB" id="1799515at2"/>
<dbReference type="KEGG" id="dai:Desaci_2889"/>
<dbReference type="AlphaFoldDB" id="I4D7M7"/>
<evidence type="ECO:0000313" key="1">
    <source>
        <dbReference type="EMBL" id="AFM41801.1"/>
    </source>
</evidence>
<accession>I4D7M7</accession>
<sequence>MDDRIEEIKPISSIRPTRKLAFADPQKGEGEQMYQFNRFKKLSKRKGSFLVAKKRYGLSTSGELNPEAISEEVKDIKNRLAYDRARIIGDK</sequence>
<reference evidence="1 2" key="1">
    <citation type="journal article" date="2012" name="J. Bacteriol.">
        <title>Complete genome sequences of Desulfosporosinus orientis DSM765T, Desulfosporosinus youngiae DSM17734T, Desulfosporosinus meridiei DSM13257T, and Desulfosporosinus acidiphilus DSM22704T.</title>
        <authorList>
            <person name="Pester M."/>
            <person name="Brambilla E."/>
            <person name="Alazard D."/>
            <person name="Rattei T."/>
            <person name="Weinmaier T."/>
            <person name="Han J."/>
            <person name="Lucas S."/>
            <person name="Lapidus A."/>
            <person name="Cheng J.F."/>
            <person name="Goodwin L."/>
            <person name="Pitluck S."/>
            <person name="Peters L."/>
            <person name="Ovchinnikova G."/>
            <person name="Teshima H."/>
            <person name="Detter J.C."/>
            <person name="Han C.S."/>
            <person name="Tapia R."/>
            <person name="Land M.L."/>
            <person name="Hauser L."/>
            <person name="Kyrpides N.C."/>
            <person name="Ivanova N.N."/>
            <person name="Pagani I."/>
            <person name="Huntmann M."/>
            <person name="Wei C.L."/>
            <person name="Davenport K.W."/>
            <person name="Daligault H."/>
            <person name="Chain P.S."/>
            <person name="Chen A."/>
            <person name="Mavromatis K."/>
            <person name="Markowitz V."/>
            <person name="Szeto E."/>
            <person name="Mikhailova N."/>
            <person name="Pati A."/>
            <person name="Wagner M."/>
            <person name="Woyke T."/>
            <person name="Ollivier B."/>
            <person name="Klenk H.P."/>
            <person name="Spring S."/>
            <person name="Loy A."/>
        </authorList>
    </citation>
    <scope>NUCLEOTIDE SEQUENCE [LARGE SCALE GENOMIC DNA]</scope>
    <source>
        <strain evidence="2">DSM 22704 / JCM 16185 / SJ4</strain>
    </source>
</reference>